<evidence type="ECO:0000256" key="3">
    <source>
        <dbReference type="ARBA" id="ARBA00022801"/>
    </source>
</evidence>
<feature type="compositionally biased region" description="Pro residues" evidence="4">
    <location>
        <begin position="231"/>
        <end position="242"/>
    </location>
</feature>
<dbReference type="Pfam" id="PF00293">
    <property type="entry name" value="NUDIX"/>
    <property type="match status" value="1"/>
</dbReference>
<evidence type="ECO:0000256" key="2">
    <source>
        <dbReference type="ARBA" id="ARBA00022723"/>
    </source>
</evidence>
<dbReference type="InterPro" id="IPR040618">
    <property type="entry name" value="Pre-Nudix"/>
</dbReference>
<feature type="domain" description="Nudix hydrolase" evidence="5">
    <location>
        <begin position="413"/>
        <end position="545"/>
    </location>
</feature>
<dbReference type="FunFam" id="3.90.79.10:FF:000015">
    <property type="entry name" value="Nudix hydrolase 8"/>
    <property type="match status" value="1"/>
</dbReference>
<gene>
    <name evidence="6" type="ORF">CB5_LOCUS22613</name>
</gene>
<dbReference type="InterPro" id="IPR020084">
    <property type="entry name" value="NUDIX_hydrolase_CS"/>
</dbReference>
<dbReference type="GO" id="GO:0046872">
    <property type="term" value="F:metal ion binding"/>
    <property type="evidence" value="ECO:0007669"/>
    <property type="project" value="UniProtKB-KW"/>
</dbReference>
<dbReference type="Gene3D" id="3.90.79.10">
    <property type="entry name" value="Nucleoside Triphosphate Pyrophosphohydrolase"/>
    <property type="match status" value="1"/>
</dbReference>
<keyword evidence="3" id="KW-0378">Hydrolase</keyword>
<dbReference type="Gene3D" id="3.40.630.30">
    <property type="match status" value="1"/>
</dbReference>
<dbReference type="PANTHER" id="PTHR13994">
    <property type="entry name" value="NUDIX HYDROLASE RELATED"/>
    <property type="match status" value="1"/>
</dbReference>
<evidence type="ECO:0000256" key="1">
    <source>
        <dbReference type="ARBA" id="ARBA00005582"/>
    </source>
</evidence>
<dbReference type="GO" id="GO:0051287">
    <property type="term" value="F:NAD binding"/>
    <property type="evidence" value="ECO:0007669"/>
    <property type="project" value="TreeGrafter"/>
</dbReference>
<protein>
    <recommendedName>
        <fullName evidence="5">Nudix hydrolase domain-containing protein</fullName>
    </recommendedName>
</protein>
<feature type="region of interest" description="Disordered" evidence="4">
    <location>
        <begin position="14"/>
        <end position="70"/>
    </location>
</feature>
<dbReference type="InterPro" id="IPR000086">
    <property type="entry name" value="NUDIX_hydrolase_dom"/>
</dbReference>
<dbReference type="GO" id="GO:0035529">
    <property type="term" value="F:NADH pyrophosphatase activity"/>
    <property type="evidence" value="ECO:0007669"/>
    <property type="project" value="TreeGrafter"/>
</dbReference>
<dbReference type="GO" id="GO:0047631">
    <property type="term" value="F:ADP-ribose diphosphatase activity"/>
    <property type="evidence" value="ECO:0007669"/>
    <property type="project" value="TreeGrafter"/>
</dbReference>
<sequence>MCCQLSCRLRPTQEARSLSSRGHGRPCQPSRDRHTPSPSGGAVGPIVINDDVDSEGGGDRTGAGARGAEGDVVEEVKSGTLGVWMALTVVAENDNRTAAVGFSDIGFTLSFYWIDIKLLRAAPFAVPHNGSWPLQYDVQTAPVSLDADVMHAMDADTMQAMDAMKEEEEKEKEKRIRFASVSRKRDSNLSRHSPELSSSLNSQTPWISQRECRGSGSRPMRQDAAAEGDVVPPPSSRGPPPSRGTFNGGPRVNLRKGFFFSQSQWEREGSGDVLCKVFRAQKLSLTLRISSPFRESSRRFMSNSTNSSSVEPALLSENVQMLAAVDDDHGGVIVEMSKPMDAETFASSLRASLSDWKNKGIKGVWIKLPRELVNLIQPALEEGFWFHHAEPSYLMLVYWIPNTEHNTIPANASHKVRIGAFVMDDRRQVLVVQEKNGKLRGLGVWKLPTGTVDEGEDLHVGALREVKEETGIDTEFVEVLAFRQSHKSLFEKSELFFLCLLHPLSFEIQRQESEIDAAAWMPIDDFKAQPFVQNNDIWKHMVEICSARVDGSYTGFSSTYLRSTFTDSWNYLYWNQGNRDPHSRASNMNNNS</sequence>
<evidence type="ECO:0000256" key="4">
    <source>
        <dbReference type="SAM" id="MobiDB-lite"/>
    </source>
</evidence>
<dbReference type="FunFam" id="3.40.630.30:FF:000016">
    <property type="entry name" value="nudix hydrolase 2"/>
    <property type="match status" value="1"/>
</dbReference>
<evidence type="ECO:0000259" key="5">
    <source>
        <dbReference type="PROSITE" id="PS51462"/>
    </source>
</evidence>
<dbReference type="EMBL" id="LR862134">
    <property type="protein sequence ID" value="CAD1839402.1"/>
    <property type="molecule type" value="Genomic_DNA"/>
</dbReference>
<reference evidence="6" key="1">
    <citation type="submission" date="2020-07" db="EMBL/GenBank/DDBJ databases">
        <authorList>
            <person name="Lin J."/>
        </authorList>
    </citation>
    <scope>NUCLEOTIDE SEQUENCE</scope>
</reference>
<dbReference type="InterPro" id="IPR015797">
    <property type="entry name" value="NUDIX_hydrolase-like_dom_sf"/>
</dbReference>
<proteinExistence type="inferred from homology"/>
<evidence type="ECO:0000313" key="6">
    <source>
        <dbReference type="EMBL" id="CAD1839402.1"/>
    </source>
</evidence>
<feature type="compositionally biased region" description="Basic and acidic residues" evidence="4">
    <location>
        <begin position="183"/>
        <end position="194"/>
    </location>
</feature>
<accession>A0A6V7Q8E1</accession>
<dbReference type="SUPFAM" id="SSF55811">
    <property type="entry name" value="Nudix"/>
    <property type="match status" value="1"/>
</dbReference>
<dbReference type="CDD" id="cd04670">
    <property type="entry name" value="NUDIX_ASFGF2_Nudt6"/>
    <property type="match status" value="1"/>
</dbReference>
<comment type="similarity">
    <text evidence="1">Belongs to the Nudix hydrolase family.</text>
</comment>
<feature type="region of interest" description="Disordered" evidence="4">
    <location>
        <begin position="163"/>
        <end position="250"/>
    </location>
</feature>
<dbReference type="InterPro" id="IPR003293">
    <property type="entry name" value="Nudix_hydrolase6-like"/>
</dbReference>
<dbReference type="Pfam" id="PF18290">
    <property type="entry name" value="Nudix_hydro"/>
    <property type="match status" value="1"/>
</dbReference>
<feature type="compositionally biased region" description="Polar residues" evidence="4">
    <location>
        <begin position="195"/>
        <end position="207"/>
    </location>
</feature>
<dbReference type="PANTHER" id="PTHR13994:SF29">
    <property type="entry name" value="NUDIX HYDROLASE 2"/>
    <property type="match status" value="1"/>
</dbReference>
<dbReference type="AlphaFoldDB" id="A0A6V7Q8E1"/>
<dbReference type="PROSITE" id="PS51462">
    <property type="entry name" value="NUDIX"/>
    <property type="match status" value="1"/>
</dbReference>
<name>A0A6V7Q8E1_ANACO</name>
<dbReference type="PROSITE" id="PS00893">
    <property type="entry name" value="NUDIX_BOX"/>
    <property type="match status" value="1"/>
</dbReference>
<dbReference type="PRINTS" id="PR01356">
    <property type="entry name" value="GFGPROTEIN"/>
</dbReference>
<organism evidence="6">
    <name type="scientific">Ananas comosus var. bracteatus</name>
    <name type="common">red pineapple</name>
    <dbReference type="NCBI Taxonomy" id="296719"/>
    <lineage>
        <taxon>Eukaryota</taxon>
        <taxon>Viridiplantae</taxon>
        <taxon>Streptophyta</taxon>
        <taxon>Embryophyta</taxon>
        <taxon>Tracheophyta</taxon>
        <taxon>Spermatophyta</taxon>
        <taxon>Magnoliopsida</taxon>
        <taxon>Liliopsida</taxon>
        <taxon>Poales</taxon>
        <taxon>Bromeliaceae</taxon>
        <taxon>Bromelioideae</taxon>
        <taxon>Ananas</taxon>
    </lineage>
</organism>
<keyword evidence="2" id="KW-0479">Metal-binding</keyword>